<dbReference type="InterPro" id="IPR002301">
    <property type="entry name" value="Ile-tRNA-ligase"/>
</dbReference>
<dbReference type="GO" id="GO:0005829">
    <property type="term" value="C:cytosol"/>
    <property type="evidence" value="ECO:0007669"/>
    <property type="project" value="TreeGrafter"/>
</dbReference>
<dbReference type="PROSITE" id="PS00178">
    <property type="entry name" value="AA_TRNA_LIGASE_I"/>
    <property type="match status" value="1"/>
</dbReference>
<dbReference type="InterPro" id="IPR001412">
    <property type="entry name" value="aa-tRNA-synth_I_CS"/>
</dbReference>
<feature type="domain" description="Aminoacyl-tRNA synthetase class Ia" evidence="9">
    <location>
        <begin position="27"/>
        <end position="649"/>
    </location>
</feature>
<dbReference type="PANTHER" id="PTHR42765:SF1">
    <property type="entry name" value="ISOLEUCINE--TRNA LIGASE, MITOCHONDRIAL"/>
    <property type="match status" value="1"/>
</dbReference>
<evidence type="ECO:0000259" key="9">
    <source>
        <dbReference type="Pfam" id="PF00133"/>
    </source>
</evidence>
<protein>
    <recommendedName>
        <fullName evidence="1">isoleucine--tRNA ligase</fullName>
        <ecNumber evidence="1">6.1.1.5</ecNumber>
    </recommendedName>
</protein>
<reference evidence="11" key="1">
    <citation type="submission" date="2016-10" db="EMBL/GenBank/DDBJ databases">
        <authorList>
            <person name="de Groot N.N."/>
        </authorList>
    </citation>
    <scope>NUCLEOTIDE SEQUENCE</scope>
</reference>
<dbReference type="HAMAP" id="MF_02002">
    <property type="entry name" value="Ile_tRNA_synth_type1"/>
    <property type="match status" value="1"/>
</dbReference>
<proteinExistence type="inferred from homology"/>
<evidence type="ECO:0000313" key="11">
    <source>
        <dbReference type="EMBL" id="SFV75679.1"/>
    </source>
</evidence>
<evidence type="ECO:0000256" key="2">
    <source>
        <dbReference type="ARBA" id="ARBA00022490"/>
    </source>
</evidence>
<dbReference type="AlphaFoldDB" id="A0A1W1D4Z1"/>
<dbReference type="InterPro" id="IPR050081">
    <property type="entry name" value="Ile-tRNA_ligase"/>
</dbReference>
<dbReference type="GO" id="GO:0002161">
    <property type="term" value="F:aminoacyl-tRNA deacylase activity"/>
    <property type="evidence" value="ECO:0007669"/>
    <property type="project" value="InterPro"/>
</dbReference>
<dbReference type="Pfam" id="PF00133">
    <property type="entry name" value="tRNA-synt_1"/>
    <property type="match status" value="1"/>
</dbReference>
<dbReference type="EC" id="6.1.1.5" evidence="1"/>
<evidence type="ECO:0000256" key="4">
    <source>
        <dbReference type="ARBA" id="ARBA00022741"/>
    </source>
</evidence>
<dbReference type="SUPFAM" id="SSF50677">
    <property type="entry name" value="ValRS/IleRS/LeuRS editing domain"/>
    <property type="match status" value="1"/>
</dbReference>
<dbReference type="NCBIfam" id="TIGR00392">
    <property type="entry name" value="ileS"/>
    <property type="match status" value="1"/>
</dbReference>
<accession>A0A1W1D4Z1</accession>
<dbReference type="InterPro" id="IPR014729">
    <property type="entry name" value="Rossmann-like_a/b/a_fold"/>
</dbReference>
<dbReference type="CDD" id="cd07960">
    <property type="entry name" value="Anticodon_Ia_Ile_BEm"/>
    <property type="match status" value="1"/>
</dbReference>
<evidence type="ECO:0000256" key="7">
    <source>
        <dbReference type="ARBA" id="ARBA00023146"/>
    </source>
</evidence>
<keyword evidence="2" id="KW-0963">Cytoplasm</keyword>
<keyword evidence="5" id="KW-0067">ATP-binding</keyword>
<feature type="coiled-coil region" evidence="8">
    <location>
        <begin position="646"/>
        <end position="680"/>
    </location>
</feature>
<dbReference type="InterPro" id="IPR009080">
    <property type="entry name" value="tRNAsynth_Ia_anticodon-bd"/>
</dbReference>
<dbReference type="PANTHER" id="PTHR42765">
    <property type="entry name" value="SOLEUCYL-TRNA SYNTHETASE"/>
    <property type="match status" value="1"/>
</dbReference>
<organism evidence="11">
    <name type="scientific">hydrothermal vent metagenome</name>
    <dbReference type="NCBI Taxonomy" id="652676"/>
    <lineage>
        <taxon>unclassified sequences</taxon>
        <taxon>metagenomes</taxon>
        <taxon>ecological metagenomes</taxon>
    </lineage>
</organism>
<dbReference type="GO" id="GO:0000049">
    <property type="term" value="F:tRNA binding"/>
    <property type="evidence" value="ECO:0007669"/>
    <property type="project" value="InterPro"/>
</dbReference>
<dbReference type="CDD" id="cd00818">
    <property type="entry name" value="IleRS_core"/>
    <property type="match status" value="1"/>
</dbReference>
<gene>
    <name evidence="11" type="ORF">MNB_SM-3-1115</name>
</gene>
<evidence type="ECO:0000256" key="6">
    <source>
        <dbReference type="ARBA" id="ARBA00022917"/>
    </source>
</evidence>
<keyword evidence="4" id="KW-0547">Nucleotide-binding</keyword>
<dbReference type="SUPFAM" id="SSF47323">
    <property type="entry name" value="Anticodon-binding domain of a subclass of class I aminoacyl-tRNA synthetases"/>
    <property type="match status" value="1"/>
</dbReference>
<evidence type="ECO:0000256" key="1">
    <source>
        <dbReference type="ARBA" id="ARBA00013165"/>
    </source>
</evidence>
<evidence type="ECO:0000256" key="8">
    <source>
        <dbReference type="SAM" id="Coils"/>
    </source>
</evidence>
<sequence>MDYKETLLLPTTTFAMRGNLLNNEPKRYASWDEKKVYEKMKKNRKDAPSFTLHDGPPYANGHIHIGHALNKILKDIIVKHHYFNGKSVRFTPGWDCHGLPIEQQVEKKLGGKKKKELLETAQIRELCREHATKFVSIQKEEFKTLGILADWDNPYVTMDYKFEANIYRTLCSVAKKGLLIERSKPVYWSWAERTALAEAEVEYEDKESHSIYVAFELSDSAKEKIGTTEKAAVVIWTTTPWTLPANTGISLHPEETYVLTTDGYIVAKALYESLVELGVVKGEIEKEIDPKLLENEIAINPLNQRDSKIVLGDHVLMDSGTGGVHTAPGHGEDDYRVGLKYDLDVIMPVDETGCYDETIVRENLIPNAQDFVGKLVFKCNDAILELLGDALLYDTKFTHSYPHCWRSHTPLLFRATKQWFIAVDAMPQGEEKTLRNIALSEIEKTLFMPESGRNRLTSMVENRPDWCISRQRDWGVPIAFFRVKATGEVVLDEKVLNYIAMVFEMKGSDAWYSMSIEELLYPGSGYKAEELEKVTDILDVWFDSGSTWNSVLKSRNYDAGKYPADLYVEGSDQHRGWFQSSLFLSSAIEHKAPYKGVLTHGFTVDEKGEKMSKSKGNVIAPEKVVKEYGSEILRLWVASSDYQSDLKISQNILKQIAENYRKLRNTFRIMLANINDLEELVPFQEMGTLDKWILNVASDVMSRVHMLFSQYDFVNGMNILNNFIVNELSGMYIDMTKDSLYCNAQNSQRRRASQSAMAIITKSLLVLLAPIITHTADEIVENAPKIIKGDAEDIFDFIYQDIEVGTSDFDAKYMIKAREGFGAIIDKLKKEKVIKSTLEVIIYTNSKQALDMDSNDAEDWFVVSGVTDEAGEEELGTFYVDEDFFTIYKASQAKCPRCWKYHAKEEDTLCERCEKVLNA</sequence>
<dbReference type="Gene3D" id="1.10.730.20">
    <property type="match status" value="1"/>
</dbReference>
<keyword evidence="3 11" id="KW-0436">Ligase</keyword>
<dbReference type="GO" id="GO:0006428">
    <property type="term" value="P:isoleucyl-tRNA aminoacylation"/>
    <property type="evidence" value="ECO:0007669"/>
    <property type="project" value="InterPro"/>
</dbReference>
<name>A0A1W1D4Z1_9ZZZZ</name>
<evidence type="ECO:0000256" key="3">
    <source>
        <dbReference type="ARBA" id="ARBA00022598"/>
    </source>
</evidence>
<dbReference type="FunFam" id="3.40.50.620:FF:000042">
    <property type="entry name" value="Isoleucine--tRNA ligase"/>
    <property type="match status" value="1"/>
</dbReference>
<keyword evidence="6" id="KW-0648">Protein biosynthesis</keyword>
<evidence type="ECO:0000256" key="5">
    <source>
        <dbReference type="ARBA" id="ARBA00022840"/>
    </source>
</evidence>
<feature type="domain" description="Methionyl/Valyl/Leucyl/Isoleucyl-tRNA synthetase anticodon-binding" evidence="10">
    <location>
        <begin position="690"/>
        <end position="840"/>
    </location>
</feature>
<dbReference type="Gene3D" id="3.40.50.620">
    <property type="entry name" value="HUPs"/>
    <property type="match status" value="2"/>
</dbReference>
<dbReference type="GO" id="GO:0004822">
    <property type="term" value="F:isoleucine-tRNA ligase activity"/>
    <property type="evidence" value="ECO:0007669"/>
    <property type="project" value="UniProtKB-EC"/>
</dbReference>
<keyword evidence="7 11" id="KW-0030">Aminoacyl-tRNA synthetase</keyword>
<dbReference type="InterPro" id="IPR013155">
    <property type="entry name" value="M/V/L/I-tRNA-synth_anticd-bd"/>
</dbReference>
<dbReference type="Pfam" id="PF08264">
    <property type="entry name" value="Anticodon_1"/>
    <property type="match status" value="1"/>
</dbReference>
<dbReference type="PRINTS" id="PR00984">
    <property type="entry name" value="TRNASYNTHILE"/>
</dbReference>
<dbReference type="InterPro" id="IPR002300">
    <property type="entry name" value="aa-tRNA-synth_Ia"/>
</dbReference>
<dbReference type="EMBL" id="FPHP01000045">
    <property type="protein sequence ID" value="SFV75679.1"/>
    <property type="molecule type" value="Genomic_DNA"/>
</dbReference>
<dbReference type="InterPro" id="IPR009008">
    <property type="entry name" value="Val/Leu/Ile-tRNA-synth_edit"/>
</dbReference>
<dbReference type="Gene3D" id="1.10.10.830">
    <property type="entry name" value="Ile-tRNA synthetase CP2 domain-like"/>
    <property type="match status" value="1"/>
</dbReference>
<dbReference type="InterPro" id="IPR033708">
    <property type="entry name" value="Anticodon_Ile_BEm"/>
</dbReference>
<dbReference type="SUPFAM" id="SSF52374">
    <property type="entry name" value="Nucleotidylyl transferase"/>
    <property type="match status" value="1"/>
</dbReference>
<dbReference type="Gene3D" id="3.90.740.10">
    <property type="entry name" value="Valyl/Leucyl/Isoleucyl-tRNA synthetase, editing domain"/>
    <property type="match status" value="1"/>
</dbReference>
<dbReference type="InterPro" id="IPR023585">
    <property type="entry name" value="Ile-tRNA-ligase_type1"/>
</dbReference>
<evidence type="ECO:0000259" key="10">
    <source>
        <dbReference type="Pfam" id="PF08264"/>
    </source>
</evidence>
<keyword evidence="8" id="KW-0175">Coiled coil</keyword>
<dbReference type="GO" id="GO:0005524">
    <property type="term" value="F:ATP binding"/>
    <property type="evidence" value="ECO:0007669"/>
    <property type="project" value="UniProtKB-KW"/>
</dbReference>